<reference evidence="2" key="1">
    <citation type="submission" date="2024-02" db="EMBL/GenBank/DDBJ databases">
        <authorList>
            <consortium name="ELIXIR-Norway"/>
            <consortium name="Elixir Norway"/>
        </authorList>
    </citation>
    <scope>NUCLEOTIDE SEQUENCE</scope>
</reference>
<dbReference type="EMBL" id="OZ019900">
    <property type="protein sequence ID" value="CAK9235405.1"/>
    <property type="molecule type" value="Genomic_DNA"/>
</dbReference>
<name>A0ABP0V1H4_9BRYO</name>
<feature type="compositionally biased region" description="Basic and acidic residues" evidence="1">
    <location>
        <begin position="229"/>
        <end position="244"/>
    </location>
</feature>
<proteinExistence type="predicted"/>
<evidence type="ECO:0000256" key="1">
    <source>
        <dbReference type="SAM" id="MobiDB-lite"/>
    </source>
</evidence>
<accession>A0ABP0V1H4</accession>
<feature type="compositionally biased region" description="Basic and acidic residues" evidence="1">
    <location>
        <begin position="187"/>
        <end position="206"/>
    </location>
</feature>
<organism evidence="2 3">
    <name type="scientific">Sphagnum troendelagicum</name>
    <dbReference type="NCBI Taxonomy" id="128251"/>
    <lineage>
        <taxon>Eukaryota</taxon>
        <taxon>Viridiplantae</taxon>
        <taxon>Streptophyta</taxon>
        <taxon>Embryophyta</taxon>
        <taxon>Bryophyta</taxon>
        <taxon>Sphagnophytina</taxon>
        <taxon>Sphagnopsida</taxon>
        <taxon>Sphagnales</taxon>
        <taxon>Sphagnaceae</taxon>
        <taxon>Sphagnum</taxon>
    </lineage>
</organism>
<dbReference type="Proteomes" id="UP001497512">
    <property type="component" value="Chromosome 8"/>
</dbReference>
<evidence type="ECO:0000313" key="3">
    <source>
        <dbReference type="Proteomes" id="UP001497512"/>
    </source>
</evidence>
<feature type="region of interest" description="Disordered" evidence="1">
    <location>
        <begin position="176"/>
        <end position="206"/>
    </location>
</feature>
<evidence type="ECO:0000313" key="2">
    <source>
        <dbReference type="EMBL" id="CAK9235405.1"/>
    </source>
</evidence>
<keyword evidence="3" id="KW-1185">Reference proteome</keyword>
<gene>
    <name evidence="2" type="ORF">CSSPTR1EN2_LOCUS22700</name>
</gene>
<protein>
    <submittedName>
        <fullName evidence="2">Uncharacterized protein</fullName>
    </submittedName>
</protein>
<feature type="region of interest" description="Disordered" evidence="1">
    <location>
        <begin position="222"/>
        <end position="244"/>
    </location>
</feature>
<sequence>MRTKSLVCRLVSLQQRMGLQALQLVSRPISSSQCLQTATEVPSFTRNGFPQPRKQGEKFSVQIQAFSLLKSIEGSIPTAYSEDSSRVKREGPLLCSKSCRIGSSEFGGVRCMGVGSLKGGGNRFAERGLHLPSAKSEQDGREKFLESVKQDAAKQISDAEEPFRDSVESGQTIGGATSELQFGMQDGKSRDGEETTTLTDHDGDNPHAEIANEVWSAKELDGTNPFLDDSDKVEVHGEENEAVY</sequence>